<feature type="compositionally biased region" description="Basic and acidic residues" evidence="1">
    <location>
        <begin position="131"/>
        <end position="158"/>
    </location>
</feature>
<evidence type="ECO:0000256" key="1">
    <source>
        <dbReference type="SAM" id="MobiDB-lite"/>
    </source>
</evidence>
<dbReference type="AlphaFoldDB" id="A0A814RW59"/>
<dbReference type="EMBL" id="CAJNOC010010379">
    <property type="protein sequence ID" value="CAF1139327.1"/>
    <property type="molecule type" value="Genomic_DNA"/>
</dbReference>
<accession>A0A814RW59</accession>
<feature type="region of interest" description="Disordered" evidence="1">
    <location>
        <begin position="131"/>
        <end position="179"/>
    </location>
</feature>
<dbReference type="Proteomes" id="UP000663879">
    <property type="component" value="Unassembled WGS sequence"/>
</dbReference>
<gene>
    <name evidence="2" type="ORF">OXX778_LOCUS22828</name>
</gene>
<dbReference type="OrthoDB" id="10452712at2759"/>
<name>A0A814RW59_9BILA</name>
<comment type="caution">
    <text evidence="2">The sequence shown here is derived from an EMBL/GenBank/DDBJ whole genome shotgun (WGS) entry which is preliminary data.</text>
</comment>
<feature type="region of interest" description="Disordered" evidence="1">
    <location>
        <begin position="69"/>
        <end position="90"/>
    </location>
</feature>
<evidence type="ECO:0008006" key="4">
    <source>
        <dbReference type="Google" id="ProtNLM"/>
    </source>
</evidence>
<dbReference type="InterPro" id="IPR009818">
    <property type="entry name" value="PAM2_motif"/>
</dbReference>
<evidence type="ECO:0000313" key="2">
    <source>
        <dbReference type="EMBL" id="CAF1139327.1"/>
    </source>
</evidence>
<organism evidence="2 3">
    <name type="scientific">Brachionus calyciflorus</name>
    <dbReference type="NCBI Taxonomy" id="104777"/>
    <lineage>
        <taxon>Eukaryota</taxon>
        <taxon>Metazoa</taxon>
        <taxon>Spiralia</taxon>
        <taxon>Gnathifera</taxon>
        <taxon>Rotifera</taxon>
        <taxon>Eurotatoria</taxon>
        <taxon>Monogononta</taxon>
        <taxon>Pseudotrocha</taxon>
        <taxon>Ploima</taxon>
        <taxon>Brachionidae</taxon>
        <taxon>Brachionus</taxon>
    </lineage>
</organism>
<dbReference type="Pfam" id="PF07145">
    <property type="entry name" value="PAM2"/>
    <property type="match status" value="1"/>
</dbReference>
<reference evidence="2" key="1">
    <citation type="submission" date="2021-02" db="EMBL/GenBank/DDBJ databases">
        <authorList>
            <person name="Nowell W R."/>
        </authorList>
    </citation>
    <scope>NUCLEOTIDE SEQUENCE</scope>
    <source>
        <strain evidence="2">Ploen Becks lab</strain>
    </source>
</reference>
<proteinExistence type="predicted"/>
<sequence>MSNQSVSMTKLNPTAAEFVPSFLKSTNFQQANYNPYSQADVDPFEMEARCEAVVEILQDDRVRDHLNPAAASQQTNSIQSQNFEESQDQLDDEEDMMEMMAMQEECRLEMMKFYIQSQNPNLFEEIYHDVSYPDKPLEPKPKTDKEVKLDSAKDKIAKDLTPSSDDYVPKKMSELNLNK</sequence>
<keyword evidence="3" id="KW-1185">Reference proteome</keyword>
<protein>
    <recommendedName>
        <fullName evidence="4">Ataxin-2 C-terminal domain-containing protein</fullName>
    </recommendedName>
</protein>
<feature type="compositionally biased region" description="Polar residues" evidence="1">
    <location>
        <begin position="70"/>
        <end position="83"/>
    </location>
</feature>
<evidence type="ECO:0000313" key="3">
    <source>
        <dbReference type="Proteomes" id="UP000663879"/>
    </source>
</evidence>